<evidence type="ECO:0000313" key="4">
    <source>
        <dbReference type="Proteomes" id="UP000054454"/>
    </source>
</evidence>
<dbReference type="PROSITE" id="PS51826">
    <property type="entry name" value="PSBD"/>
    <property type="match status" value="1"/>
</dbReference>
<dbReference type="EMBL" id="LFVZ01000007">
    <property type="protein sequence ID" value="KTW28502.1"/>
    <property type="molecule type" value="Genomic_DNA"/>
</dbReference>
<evidence type="ECO:0000313" key="3">
    <source>
        <dbReference type="EMBL" id="KTW28502.1"/>
    </source>
</evidence>
<comment type="similarity">
    <text evidence="1">Belongs to the 2-oxoacid dehydrogenase family.</text>
</comment>
<feature type="domain" description="Peripheral subunit-binding (PSBD)" evidence="2">
    <location>
        <begin position="29"/>
        <end position="67"/>
    </location>
</feature>
<dbReference type="InterPro" id="IPR036625">
    <property type="entry name" value="E3-bd_dom_sf"/>
</dbReference>
<evidence type="ECO:0000259" key="2">
    <source>
        <dbReference type="PROSITE" id="PS51826"/>
    </source>
</evidence>
<sequence length="302" mass="34750">MTIFTNRINRNDISAENIMKDRLENPVTISSPAVLSLIKHYNITNPFEIKTTGPQGRLLKGDILAYVGAINRDFPLKLVKIIEEKEKLDLNNLKIKPKQPIENSFISIIIPVSLKSFLSMKESVNEKLNIKMELSDLMNKAIYKGTQKVPSIFLKKPSTQEILFSNVLGEIPKYYDCINLNINDRDFQIDYIKDEKTKVLWASPKIIRFGNIIFPSSISLSLEEILEVPKQNLKKPKENLDIIDFLAGNIFDKSSMSTKEKYTNYTIFIRIKLDKSYTDIHVAKTFIKELKSYIETPETLLL</sequence>
<keyword evidence="4" id="KW-1185">Reference proteome</keyword>
<dbReference type="Gene3D" id="4.10.320.10">
    <property type="entry name" value="E3-binding domain"/>
    <property type="match status" value="1"/>
</dbReference>
<comment type="caution">
    <text evidence="3">The sequence shown here is derived from an EMBL/GenBank/DDBJ whole genome shotgun (WGS) entry which is preliminary data.</text>
</comment>
<accession>A0A0W4ZJF5</accession>
<dbReference type="AlphaFoldDB" id="A0A0W4ZJF5"/>
<dbReference type="RefSeq" id="XP_018226045.1">
    <property type="nucleotide sequence ID" value="XM_018370328.1"/>
</dbReference>
<reference evidence="4" key="1">
    <citation type="journal article" date="2016" name="Nat. Commun.">
        <title>Genome analysis of three Pneumocystis species reveals adaptation mechanisms to life exclusively in mammalian hosts.</title>
        <authorList>
            <person name="Ma L."/>
            <person name="Chen Z."/>
            <person name="Huang D.W."/>
            <person name="Kutty G."/>
            <person name="Ishihara M."/>
            <person name="Wang H."/>
            <person name="Abouelleil A."/>
            <person name="Bishop L."/>
            <person name="Davey E."/>
            <person name="Deng R."/>
            <person name="Deng X."/>
            <person name="Fan L."/>
            <person name="Fantoni G."/>
            <person name="Fitzgerald M."/>
            <person name="Gogineni E."/>
            <person name="Goldberg J.M."/>
            <person name="Handley G."/>
            <person name="Hu X."/>
            <person name="Huber C."/>
            <person name="Jiao X."/>
            <person name="Jones K."/>
            <person name="Levin J.Z."/>
            <person name="Liu Y."/>
            <person name="Macdonald P."/>
            <person name="Melnikov A."/>
            <person name="Raley C."/>
            <person name="Sassi M."/>
            <person name="Sherman B.T."/>
            <person name="Song X."/>
            <person name="Sykes S."/>
            <person name="Tran B."/>
            <person name="Walsh L."/>
            <person name="Xia Y."/>
            <person name="Yang J."/>
            <person name="Young S."/>
            <person name="Zeng Q."/>
            <person name="Zheng X."/>
            <person name="Stephens R."/>
            <person name="Nusbaum C."/>
            <person name="Birren B.W."/>
            <person name="Azadi P."/>
            <person name="Lempicki R.A."/>
            <person name="Cuomo C.A."/>
            <person name="Kovacs J.A."/>
        </authorList>
    </citation>
    <scope>NUCLEOTIDE SEQUENCE [LARGE SCALE GENOMIC DNA]</scope>
    <source>
        <strain evidence="4">B80</strain>
    </source>
</reference>
<evidence type="ECO:0000256" key="1">
    <source>
        <dbReference type="ARBA" id="ARBA00007317"/>
    </source>
</evidence>
<dbReference type="VEuPathDB" id="FungiDB:T552_01761"/>
<dbReference type="OrthoDB" id="202158at2759"/>
<dbReference type="Proteomes" id="UP000054454">
    <property type="component" value="Unassembled WGS sequence"/>
</dbReference>
<gene>
    <name evidence="3" type="ORF">T552_01761</name>
</gene>
<dbReference type="SUPFAM" id="SSF47005">
    <property type="entry name" value="Peripheral subunit-binding domain of 2-oxo acid dehydrogenase complex"/>
    <property type="match status" value="1"/>
</dbReference>
<dbReference type="GO" id="GO:0016746">
    <property type="term" value="F:acyltransferase activity"/>
    <property type="evidence" value="ECO:0007669"/>
    <property type="project" value="InterPro"/>
</dbReference>
<dbReference type="GeneID" id="28936531"/>
<proteinExistence type="inferred from homology"/>
<organism evidence="3 4">
    <name type="scientific">Pneumocystis carinii (strain B80)</name>
    <name type="common">Rat pneumocystis pneumonia agent</name>
    <name type="synonym">Pneumocystis carinii f. sp. carinii</name>
    <dbReference type="NCBI Taxonomy" id="1408658"/>
    <lineage>
        <taxon>Eukaryota</taxon>
        <taxon>Fungi</taxon>
        <taxon>Dikarya</taxon>
        <taxon>Ascomycota</taxon>
        <taxon>Taphrinomycotina</taxon>
        <taxon>Pneumocystomycetes</taxon>
        <taxon>Pneumocystaceae</taxon>
        <taxon>Pneumocystis</taxon>
    </lineage>
</organism>
<name>A0A0W4ZJF5_PNEC8</name>
<protein>
    <recommendedName>
        <fullName evidence="2">Peripheral subunit-binding (PSBD) domain-containing protein</fullName>
    </recommendedName>
</protein>
<dbReference type="InterPro" id="IPR004167">
    <property type="entry name" value="PSBD"/>
</dbReference>